<feature type="transmembrane region" description="Helical" evidence="6">
    <location>
        <begin position="20"/>
        <end position="38"/>
    </location>
</feature>
<dbReference type="GO" id="GO:0022857">
    <property type="term" value="F:transmembrane transporter activity"/>
    <property type="evidence" value="ECO:0007669"/>
    <property type="project" value="InterPro"/>
</dbReference>
<feature type="transmembrane region" description="Helical" evidence="6">
    <location>
        <begin position="174"/>
        <end position="193"/>
    </location>
</feature>
<evidence type="ECO:0000313" key="8">
    <source>
        <dbReference type="EMBL" id="SCC71855.1"/>
    </source>
</evidence>
<dbReference type="Pfam" id="PF07690">
    <property type="entry name" value="MFS_1"/>
    <property type="match status" value="1"/>
</dbReference>
<evidence type="ECO:0000256" key="6">
    <source>
        <dbReference type="SAM" id="Phobius"/>
    </source>
</evidence>
<accession>A0A1C4GVG4</accession>
<protein>
    <submittedName>
        <fullName evidence="8">Predicted arabinose efflux permease, MFS family</fullName>
    </submittedName>
</protein>
<sequence length="402" mass="43550">MSISPHQIDPVMAPSSPPAWGAVWVMSLCCAVLIASEFMPVSLLTPIAFDLNMREGQVGQAIAISGIFAVMSSLTISKITKHWDRRHVILALTILMIISGLLVTLAHNAVLFMTGRALLGIVIGGFWAISTAIVMRLVPFNHVPKALGLLNGGNALAMTVAAPLGSFLGSIIGWRGAFFCIVPIAIMALLWQLKSMPSLPALNTQQKSGHAFSLLKRPIVLLGMLGVLFLFMGQFALFTYLRPFFENVTMVNTNMLSTLLLVLGLAGLVGTFVISHILHAHVYRYLFFIPMGMALVATALVFFGHQIWIVALLMAIWGFIGTSAPVAWNTWLTHTLPHDAELGGGLMVAIIQLAITLGATLGGVLFDAQGYQSTFIFSASILVLSAIFSLFTWRHLLHVKYQ</sequence>
<feature type="transmembrane region" description="Helical" evidence="6">
    <location>
        <begin position="344"/>
        <end position="366"/>
    </location>
</feature>
<dbReference type="InterPro" id="IPR036259">
    <property type="entry name" value="MFS_trans_sf"/>
</dbReference>
<gene>
    <name evidence="8" type="ORF">GA0116959_10675</name>
</gene>
<dbReference type="CDD" id="cd17324">
    <property type="entry name" value="MFS_NepI_like"/>
    <property type="match status" value="1"/>
</dbReference>
<feature type="transmembrane region" description="Helical" evidence="6">
    <location>
        <begin position="309"/>
        <end position="332"/>
    </location>
</feature>
<dbReference type="Gene3D" id="1.20.1250.20">
    <property type="entry name" value="MFS general substrate transporter like domains"/>
    <property type="match status" value="1"/>
</dbReference>
<dbReference type="InterPro" id="IPR050189">
    <property type="entry name" value="MFS_Efflux_Transporters"/>
</dbReference>
<proteinExistence type="predicted"/>
<feature type="transmembrane region" description="Helical" evidence="6">
    <location>
        <begin position="214"/>
        <end position="238"/>
    </location>
</feature>
<dbReference type="PANTHER" id="PTHR43124:SF5">
    <property type="entry name" value="PURINE RIBONUCLEOSIDE EFFLUX PUMP NEPI"/>
    <property type="match status" value="1"/>
</dbReference>
<dbReference type="Proteomes" id="UP000243661">
    <property type="component" value="Unassembled WGS sequence"/>
</dbReference>
<dbReference type="SUPFAM" id="SSF103473">
    <property type="entry name" value="MFS general substrate transporter"/>
    <property type="match status" value="1"/>
</dbReference>
<evidence type="ECO:0000313" key="9">
    <source>
        <dbReference type="Proteomes" id="UP000243661"/>
    </source>
</evidence>
<feature type="transmembrane region" description="Helical" evidence="6">
    <location>
        <begin position="58"/>
        <end position="76"/>
    </location>
</feature>
<evidence type="ECO:0000256" key="4">
    <source>
        <dbReference type="ARBA" id="ARBA00022989"/>
    </source>
</evidence>
<feature type="domain" description="Major facilitator superfamily (MFS) profile" evidence="7">
    <location>
        <begin position="1"/>
        <end position="397"/>
    </location>
</feature>
<evidence type="ECO:0000256" key="5">
    <source>
        <dbReference type="ARBA" id="ARBA00023136"/>
    </source>
</evidence>
<feature type="transmembrane region" description="Helical" evidence="6">
    <location>
        <begin position="258"/>
        <end position="278"/>
    </location>
</feature>
<dbReference type="AlphaFoldDB" id="A0A1C4GVG4"/>
<evidence type="ECO:0000256" key="3">
    <source>
        <dbReference type="ARBA" id="ARBA00022692"/>
    </source>
</evidence>
<comment type="subcellular location">
    <subcellularLocation>
        <location evidence="1">Cell membrane</location>
        <topology evidence="1">Multi-pass membrane protein</topology>
    </subcellularLocation>
</comment>
<dbReference type="OrthoDB" id="9812189at2"/>
<keyword evidence="5 6" id="KW-0472">Membrane</keyword>
<evidence type="ECO:0000259" key="7">
    <source>
        <dbReference type="PROSITE" id="PS50850"/>
    </source>
</evidence>
<keyword evidence="3 6" id="KW-0812">Transmembrane</keyword>
<feature type="transmembrane region" description="Helical" evidence="6">
    <location>
        <begin position="88"/>
        <end position="111"/>
    </location>
</feature>
<organism evidence="8 9">
    <name type="scientific">Acinetobacter albensis</name>
    <dbReference type="NCBI Taxonomy" id="1673609"/>
    <lineage>
        <taxon>Bacteria</taxon>
        <taxon>Pseudomonadati</taxon>
        <taxon>Pseudomonadota</taxon>
        <taxon>Gammaproteobacteria</taxon>
        <taxon>Moraxellales</taxon>
        <taxon>Moraxellaceae</taxon>
        <taxon>Acinetobacter</taxon>
    </lineage>
</organism>
<dbReference type="GO" id="GO:0005886">
    <property type="term" value="C:plasma membrane"/>
    <property type="evidence" value="ECO:0007669"/>
    <property type="project" value="UniProtKB-SubCell"/>
</dbReference>
<evidence type="ECO:0000256" key="2">
    <source>
        <dbReference type="ARBA" id="ARBA00022475"/>
    </source>
</evidence>
<feature type="transmembrane region" description="Helical" evidence="6">
    <location>
        <begin position="117"/>
        <end position="135"/>
    </location>
</feature>
<name>A0A1C4GVG4_9GAMM</name>
<feature type="transmembrane region" description="Helical" evidence="6">
    <location>
        <begin position="372"/>
        <end position="393"/>
    </location>
</feature>
<dbReference type="PROSITE" id="PS50850">
    <property type="entry name" value="MFS"/>
    <property type="match status" value="1"/>
</dbReference>
<dbReference type="PANTHER" id="PTHR43124">
    <property type="entry name" value="PURINE EFFLUX PUMP PBUE"/>
    <property type="match status" value="1"/>
</dbReference>
<keyword evidence="4 6" id="KW-1133">Transmembrane helix</keyword>
<keyword evidence="2" id="KW-1003">Cell membrane</keyword>
<evidence type="ECO:0000256" key="1">
    <source>
        <dbReference type="ARBA" id="ARBA00004651"/>
    </source>
</evidence>
<dbReference type="RefSeq" id="WP_092719457.1">
    <property type="nucleotide sequence ID" value="NZ_FMBK01000006.1"/>
</dbReference>
<dbReference type="InterPro" id="IPR011701">
    <property type="entry name" value="MFS"/>
</dbReference>
<reference evidence="8 9" key="1">
    <citation type="submission" date="2016-08" db="EMBL/GenBank/DDBJ databases">
        <authorList>
            <person name="Seilhamer J.J."/>
        </authorList>
    </citation>
    <scope>NUCLEOTIDE SEQUENCE [LARGE SCALE GENOMIC DNA]</scope>
    <source>
        <strain evidence="8 9">ANC 4874</strain>
    </source>
</reference>
<feature type="transmembrane region" description="Helical" evidence="6">
    <location>
        <begin position="285"/>
        <end position="303"/>
    </location>
</feature>
<dbReference type="EMBL" id="FMBK01000006">
    <property type="protein sequence ID" value="SCC71855.1"/>
    <property type="molecule type" value="Genomic_DNA"/>
</dbReference>
<dbReference type="InterPro" id="IPR020846">
    <property type="entry name" value="MFS_dom"/>
</dbReference>